<evidence type="ECO:0000256" key="1">
    <source>
        <dbReference type="SAM" id="MobiDB-lite"/>
    </source>
</evidence>
<dbReference type="AlphaFoldDB" id="A0AAW2VUU1"/>
<evidence type="ECO:0000313" key="2">
    <source>
        <dbReference type="EMBL" id="KAL0433317.1"/>
    </source>
</evidence>
<accession>A0AAW2VUU1</accession>
<sequence length="234" mass="26721">MVKTFATAKSHDKCFSHPRKYHGQQPLHGRVGARQTNEDEDDGVMSGYSSDDVPLHAISENEGDKDEDENENENENEDEDKDESEDPMKNYLCRHMRGLREKIREYTLNKIDGNHGDSYSRLPHYAEMVRRSKHGRLVKLQYNHDENNDDGGSVSSIPIVPSFKRIFVGLNALKKCFLQGWSPFLGFDGCHLKGPYGGVLFAAIDLDRNNGLFPLAFVVVEFECKDNWCSFFKL</sequence>
<proteinExistence type="predicted"/>
<evidence type="ECO:0008006" key="3">
    <source>
        <dbReference type="Google" id="ProtNLM"/>
    </source>
</evidence>
<name>A0AAW2VUU1_9LAMI</name>
<feature type="region of interest" description="Disordered" evidence="1">
    <location>
        <begin position="1"/>
        <end position="89"/>
    </location>
</feature>
<protein>
    <recommendedName>
        <fullName evidence="3">MULE transposase domain-containing protein</fullName>
    </recommendedName>
</protein>
<dbReference type="PANTHER" id="PTHR31973:SF197">
    <property type="entry name" value="SWIM-TYPE DOMAIN-CONTAINING PROTEIN"/>
    <property type="match status" value="1"/>
</dbReference>
<organism evidence="2">
    <name type="scientific">Sesamum latifolium</name>
    <dbReference type="NCBI Taxonomy" id="2727402"/>
    <lineage>
        <taxon>Eukaryota</taxon>
        <taxon>Viridiplantae</taxon>
        <taxon>Streptophyta</taxon>
        <taxon>Embryophyta</taxon>
        <taxon>Tracheophyta</taxon>
        <taxon>Spermatophyta</taxon>
        <taxon>Magnoliopsida</taxon>
        <taxon>eudicotyledons</taxon>
        <taxon>Gunneridae</taxon>
        <taxon>Pentapetalae</taxon>
        <taxon>asterids</taxon>
        <taxon>lamiids</taxon>
        <taxon>Lamiales</taxon>
        <taxon>Pedaliaceae</taxon>
        <taxon>Sesamum</taxon>
    </lineage>
</organism>
<reference evidence="2" key="1">
    <citation type="submission" date="2020-06" db="EMBL/GenBank/DDBJ databases">
        <authorList>
            <person name="Li T."/>
            <person name="Hu X."/>
            <person name="Zhang T."/>
            <person name="Song X."/>
            <person name="Zhang H."/>
            <person name="Dai N."/>
            <person name="Sheng W."/>
            <person name="Hou X."/>
            <person name="Wei L."/>
        </authorList>
    </citation>
    <scope>NUCLEOTIDE SEQUENCE</scope>
    <source>
        <strain evidence="2">KEN1</strain>
        <tissue evidence="2">Leaf</tissue>
    </source>
</reference>
<feature type="compositionally biased region" description="Acidic residues" evidence="1">
    <location>
        <begin position="61"/>
        <end position="85"/>
    </location>
</feature>
<dbReference type="PANTHER" id="PTHR31973">
    <property type="entry name" value="POLYPROTEIN, PUTATIVE-RELATED"/>
    <property type="match status" value="1"/>
</dbReference>
<reference evidence="2" key="2">
    <citation type="journal article" date="2024" name="Plant">
        <title>Genomic evolution and insights into agronomic trait innovations of Sesamum species.</title>
        <authorList>
            <person name="Miao H."/>
            <person name="Wang L."/>
            <person name="Qu L."/>
            <person name="Liu H."/>
            <person name="Sun Y."/>
            <person name="Le M."/>
            <person name="Wang Q."/>
            <person name="Wei S."/>
            <person name="Zheng Y."/>
            <person name="Lin W."/>
            <person name="Duan Y."/>
            <person name="Cao H."/>
            <person name="Xiong S."/>
            <person name="Wang X."/>
            <person name="Wei L."/>
            <person name="Li C."/>
            <person name="Ma Q."/>
            <person name="Ju M."/>
            <person name="Zhao R."/>
            <person name="Li G."/>
            <person name="Mu C."/>
            <person name="Tian Q."/>
            <person name="Mei H."/>
            <person name="Zhang T."/>
            <person name="Gao T."/>
            <person name="Zhang H."/>
        </authorList>
    </citation>
    <scope>NUCLEOTIDE SEQUENCE</scope>
    <source>
        <strain evidence="2">KEN1</strain>
    </source>
</reference>
<comment type="caution">
    <text evidence="2">The sequence shown here is derived from an EMBL/GenBank/DDBJ whole genome shotgun (WGS) entry which is preliminary data.</text>
</comment>
<dbReference type="EMBL" id="JACGWN010000009">
    <property type="protein sequence ID" value="KAL0433317.1"/>
    <property type="molecule type" value="Genomic_DNA"/>
</dbReference>
<gene>
    <name evidence="2" type="ORF">Slati_2666000</name>
</gene>